<dbReference type="PANTHER" id="PTHR22960:SF0">
    <property type="entry name" value="MOLYBDENUM COFACTOR BIOSYNTHESIS PROTEIN 1"/>
    <property type="match status" value="1"/>
</dbReference>
<dbReference type="Proteomes" id="UP000007264">
    <property type="component" value="Unassembled WGS sequence"/>
</dbReference>
<dbReference type="eggNOG" id="KOG2876">
    <property type="taxonomic scope" value="Eukaryota"/>
</dbReference>
<dbReference type="InterPro" id="IPR036522">
    <property type="entry name" value="MoaC_sf"/>
</dbReference>
<dbReference type="KEGG" id="csl:COCSUDRAFT_37164"/>
<evidence type="ECO:0000256" key="5">
    <source>
        <dbReference type="ARBA" id="ARBA00023239"/>
    </source>
</evidence>
<dbReference type="AlphaFoldDB" id="I0YU18"/>
<keyword evidence="5" id="KW-0456">Lyase</keyword>
<dbReference type="STRING" id="574566.I0YU18"/>
<accession>I0YU18</accession>
<evidence type="ECO:0000256" key="3">
    <source>
        <dbReference type="ARBA" id="ARBA00012575"/>
    </source>
</evidence>
<dbReference type="Gene3D" id="3.30.70.640">
    <property type="entry name" value="Molybdopterin cofactor biosynthesis C (MoaC) domain"/>
    <property type="match status" value="1"/>
</dbReference>
<dbReference type="InterPro" id="IPR023045">
    <property type="entry name" value="MoaC"/>
</dbReference>
<proteinExistence type="predicted"/>
<dbReference type="Pfam" id="PF01967">
    <property type="entry name" value="MoaC"/>
    <property type="match status" value="1"/>
</dbReference>
<dbReference type="GO" id="GO:0061799">
    <property type="term" value="F:cyclic pyranopterin monophosphate synthase activity"/>
    <property type="evidence" value="ECO:0007669"/>
    <property type="project" value="UniProtKB-EC"/>
</dbReference>
<comment type="caution">
    <text evidence="7">The sequence shown here is derived from an EMBL/GenBank/DDBJ whole genome shotgun (WGS) entry which is preliminary data.</text>
</comment>
<comment type="catalytic activity">
    <reaction evidence="1">
        <text>(8S)-3',8-cyclo-7,8-dihydroguanosine 5'-triphosphate = cyclic pyranopterin phosphate + diphosphate</text>
        <dbReference type="Rhea" id="RHEA:49580"/>
        <dbReference type="ChEBI" id="CHEBI:33019"/>
        <dbReference type="ChEBI" id="CHEBI:59648"/>
        <dbReference type="ChEBI" id="CHEBI:131766"/>
        <dbReference type="EC" id="4.6.1.17"/>
    </reaction>
</comment>
<name>I0YU18_COCSC</name>
<dbReference type="InterPro" id="IPR047594">
    <property type="entry name" value="MoaC_bact/euk"/>
</dbReference>
<dbReference type="InterPro" id="IPR002820">
    <property type="entry name" value="Mopterin_CF_biosynth-C_dom"/>
</dbReference>
<feature type="domain" description="Molybdopterin cofactor biosynthesis C (MoaC)" evidence="6">
    <location>
        <begin position="1"/>
        <end position="136"/>
    </location>
</feature>
<protein>
    <recommendedName>
        <fullName evidence="3">cyclic pyranopterin monophosphate synthase</fullName>
        <ecNumber evidence="3">4.6.1.17</ecNumber>
    </recommendedName>
</protein>
<sequence length="148" mass="15682">MVDVGQKASTSRVAVASGRVLLGPKVFDLVRDNQMKKGDVITVAQLAGVMGAKHTSLLIPLCHNISLSRVDVSLSMDMESNAITIRGEARTTGQTGVEMEALTAVSTAALTVYDMCKAVSKDICITSIRLDAKSGGRSGDYKRRKNPG</sequence>
<evidence type="ECO:0000256" key="2">
    <source>
        <dbReference type="ARBA" id="ARBA00005046"/>
    </source>
</evidence>
<dbReference type="GeneID" id="17039872"/>
<dbReference type="EMBL" id="AGSI01000011">
    <property type="protein sequence ID" value="EIE21887.1"/>
    <property type="molecule type" value="Genomic_DNA"/>
</dbReference>
<dbReference type="NCBIfam" id="NF006870">
    <property type="entry name" value="PRK09364.1"/>
    <property type="match status" value="1"/>
</dbReference>
<gene>
    <name evidence="7" type="ORF">COCSUDRAFT_37164</name>
</gene>
<dbReference type="UniPathway" id="UPA00344"/>
<dbReference type="RefSeq" id="XP_005646431.1">
    <property type="nucleotide sequence ID" value="XM_005646374.1"/>
</dbReference>
<organism evidence="7 8">
    <name type="scientific">Coccomyxa subellipsoidea (strain C-169)</name>
    <name type="common">Green microalga</name>
    <dbReference type="NCBI Taxonomy" id="574566"/>
    <lineage>
        <taxon>Eukaryota</taxon>
        <taxon>Viridiplantae</taxon>
        <taxon>Chlorophyta</taxon>
        <taxon>core chlorophytes</taxon>
        <taxon>Trebouxiophyceae</taxon>
        <taxon>Trebouxiophyceae incertae sedis</taxon>
        <taxon>Coccomyxaceae</taxon>
        <taxon>Coccomyxa</taxon>
        <taxon>Coccomyxa subellipsoidea</taxon>
    </lineage>
</organism>
<evidence type="ECO:0000256" key="1">
    <source>
        <dbReference type="ARBA" id="ARBA00001637"/>
    </source>
</evidence>
<dbReference type="GO" id="GO:0006777">
    <property type="term" value="P:Mo-molybdopterin cofactor biosynthetic process"/>
    <property type="evidence" value="ECO:0007669"/>
    <property type="project" value="UniProtKB-KW"/>
</dbReference>
<evidence type="ECO:0000256" key="4">
    <source>
        <dbReference type="ARBA" id="ARBA00023150"/>
    </source>
</evidence>
<dbReference type="SUPFAM" id="SSF55040">
    <property type="entry name" value="Molybdenum cofactor biosynthesis protein C, MoaC"/>
    <property type="match status" value="1"/>
</dbReference>
<evidence type="ECO:0000259" key="6">
    <source>
        <dbReference type="Pfam" id="PF01967"/>
    </source>
</evidence>
<reference evidence="7 8" key="1">
    <citation type="journal article" date="2012" name="Genome Biol.">
        <title>The genome of the polar eukaryotic microalga coccomyxa subellipsoidea reveals traits of cold adaptation.</title>
        <authorList>
            <person name="Blanc G."/>
            <person name="Agarkova I."/>
            <person name="Grimwood J."/>
            <person name="Kuo A."/>
            <person name="Brueggeman A."/>
            <person name="Dunigan D."/>
            <person name="Gurnon J."/>
            <person name="Ladunga I."/>
            <person name="Lindquist E."/>
            <person name="Lucas S."/>
            <person name="Pangilinan J."/>
            <person name="Proschold T."/>
            <person name="Salamov A."/>
            <person name="Schmutz J."/>
            <person name="Weeks D."/>
            <person name="Yamada T."/>
            <person name="Claverie J.M."/>
            <person name="Grigoriev I."/>
            <person name="Van Etten J."/>
            <person name="Lomsadze A."/>
            <person name="Borodovsky M."/>
        </authorList>
    </citation>
    <scope>NUCLEOTIDE SEQUENCE [LARGE SCALE GENOMIC DNA]</scope>
    <source>
        <strain evidence="7 8">C-169</strain>
    </source>
</reference>
<evidence type="ECO:0000313" key="8">
    <source>
        <dbReference type="Proteomes" id="UP000007264"/>
    </source>
</evidence>
<comment type="pathway">
    <text evidence="2">Cofactor biosynthesis; molybdopterin biosynthesis.</text>
</comment>
<dbReference type="CDD" id="cd01420">
    <property type="entry name" value="MoaC_PE"/>
    <property type="match status" value="1"/>
</dbReference>
<dbReference type="PANTHER" id="PTHR22960">
    <property type="entry name" value="MOLYBDOPTERIN COFACTOR SYNTHESIS PROTEIN A"/>
    <property type="match status" value="1"/>
</dbReference>
<dbReference type="InterPro" id="IPR050105">
    <property type="entry name" value="MoCo_biosynth_MoaA/MoaC"/>
</dbReference>
<dbReference type="OrthoDB" id="429626at2759"/>
<dbReference type="EC" id="4.6.1.17" evidence="3"/>
<dbReference type="GO" id="GO:0061798">
    <property type="term" value="F:GTP 3',8'-cyclase activity"/>
    <property type="evidence" value="ECO:0007669"/>
    <property type="project" value="TreeGrafter"/>
</dbReference>
<keyword evidence="4" id="KW-0501">Molybdenum cofactor biosynthesis</keyword>
<dbReference type="NCBIfam" id="TIGR00581">
    <property type="entry name" value="moaC"/>
    <property type="match status" value="1"/>
</dbReference>
<evidence type="ECO:0000313" key="7">
    <source>
        <dbReference type="EMBL" id="EIE21887.1"/>
    </source>
</evidence>
<keyword evidence="8" id="KW-1185">Reference proteome</keyword>